<dbReference type="SUPFAM" id="SSF82693">
    <property type="entry name" value="Multidrug efflux transporter AcrB pore domain, PN1, PN2, PC1 and PC2 subdomains"/>
    <property type="match status" value="1"/>
</dbReference>
<dbReference type="InterPro" id="IPR001036">
    <property type="entry name" value="Acrflvin-R"/>
</dbReference>
<dbReference type="Gene3D" id="3.30.2090.10">
    <property type="entry name" value="Multidrug efflux transporter AcrB TolC docking domain, DN and DC subdomains"/>
    <property type="match status" value="1"/>
</dbReference>
<keyword evidence="2 3" id="KW-1133">Transmembrane helix</keyword>
<evidence type="ECO:0000313" key="5">
    <source>
        <dbReference type="Proteomes" id="UP000254387"/>
    </source>
</evidence>
<dbReference type="PRINTS" id="PR00702">
    <property type="entry name" value="ACRIFLAVINRP"/>
</dbReference>
<reference evidence="4 5" key="1">
    <citation type="submission" date="2018-06" db="EMBL/GenBank/DDBJ databases">
        <authorList>
            <consortium name="Pathogen Informatics"/>
            <person name="Doyle S."/>
        </authorList>
    </citation>
    <scope>NUCLEOTIDE SEQUENCE [LARGE SCALE GENOMIC DNA]</scope>
    <source>
        <strain evidence="4 5">NCTC5053</strain>
    </source>
</reference>
<dbReference type="PANTHER" id="PTHR32063:SF18">
    <property type="entry name" value="CATION EFFLUX SYSTEM PROTEIN"/>
    <property type="match status" value="1"/>
</dbReference>
<dbReference type="Gene3D" id="3.30.70.1440">
    <property type="entry name" value="Multidrug efflux transporter AcrB pore domain"/>
    <property type="match status" value="1"/>
</dbReference>
<dbReference type="GO" id="GO:0042910">
    <property type="term" value="F:xenobiotic transmembrane transporter activity"/>
    <property type="evidence" value="ECO:0007669"/>
    <property type="project" value="TreeGrafter"/>
</dbReference>
<keyword evidence="1 3" id="KW-0812">Transmembrane</keyword>
<proteinExistence type="predicted"/>
<dbReference type="Proteomes" id="UP000254387">
    <property type="component" value="Unassembled WGS sequence"/>
</dbReference>
<evidence type="ECO:0000313" key="4">
    <source>
        <dbReference type="EMBL" id="STU99072.1"/>
    </source>
</evidence>
<accession>A0A378A7X3</accession>
<keyword evidence="3" id="KW-0472">Membrane</keyword>
<dbReference type="SUPFAM" id="SSF82714">
    <property type="entry name" value="Multidrug efflux transporter AcrB TolC docking domain, DN and DC subdomains"/>
    <property type="match status" value="1"/>
</dbReference>
<feature type="transmembrane region" description="Helical" evidence="3">
    <location>
        <begin position="385"/>
        <end position="406"/>
    </location>
</feature>
<name>A0A378A7X3_KLEPN</name>
<dbReference type="Pfam" id="PF00873">
    <property type="entry name" value="ACR_tran"/>
    <property type="match status" value="1"/>
</dbReference>
<feature type="transmembrane region" description="Helical" evidence="3">
    <location>
        <begin position="434"/>
        <end position="453"/>
    </location>
</feature>
<evidence type="ECO:0000256" key="1">
    <source>
        <dbReference type="ARBA" id="ARBA00022692"/>
    </source>
</evidence>
<feature type="transmembrane region" description="Helical" evidence="3">
    <location>
        <begin position="459"/>
        <end position="483"/>
    </location>
</feature>
<dbReference type="AlphaFoldDB" id="A0A378A7X3"/>
<dbReference type="GO" id="GO:0005886">
    <property type="term" value="C:plasma membrane"/>
    <property type="evidence" value="ECO:0007669"/>
    <property type="project" value="TreeGrafter"/>
</dbReference>
<evidence type="ECO:0000256" key="3">
    <source>
        <dbReference type="SAM" id="Phobius"/>
    </source>
</evidence>
<gene>
    <name evidence="4" type="primary">swrC</name>
    <name evidence="4" type="ORF">NCTC5053_01358</name>
</gene>
<dbReference type="EMBL" id="UGMN01000004">
    <property type="protein sequence ID" value="STU99072.1"/>
    <property type="molecule type" value="Genomic_DNA"/>
</dbReference>
<sequence>MAAGVVALFIVAILGMSVVKKQFFPTSDRPEVLVEVQLPYGSSISQTSAAAAKIEHWLQRQPEAKIVTSYIGQGAPRFYLAMAPELPDPSFAKLVVLTDGQGAREALKRRLREAVANGLAPEARVRVTQLVFGPYSPYPVAWRVMGPDPHALLDIAERVKSVLQASPLMRTVNTDWGSRVPVMHFRLNQDRLQASGLSSQSVAQQLQFLLSGIPITTVREDIRAVQAIGRAAGDIRLDPAKIADFTLVGSGGQRVPLTQIGDVSIRMEDPLLRRRDRTPTITVRGDVAENLQPPDVSTALMKPLQPIIDSLPPGYRIETAGSIEESGKATRAMVPLFPIMIALTLLIIILQVRSLSAMVMVFLTAPLGLIGVVPTLLLFNQPFGINALVGLIALSGILMRNTLILIGQIHHNQQAGLDPFHAVVEATVQRARPVLLTALAAILAFIPLTHSVFWGTLAYTLIGGTLGGTIMTLIFLPAMYAIWFRIRPENTVQQTELHLQR</sequence>
<dbReference type="SUPFAM" id="SSF82866">
    <property type="entry name" value="Multidrug efflux transporter AcrB transmembrane domain"/>
    <property type="match status" value="1"/>
</dbReference>
<feature type="transmembrane region" description="Helical" evidence="3">
    <location>
        <begin position="332"/>
        <end position="350"/>
    </location>
</feature>
<dbReference type="Gene3D" id="3.30.70.1430">
    <property type="entry name" value="Multidrug efflux transporter AcrB pore domain"/>
    <property type="match status" value="1"/>
</dbReference>
<dbReference type="PANTHER" id="PTHR32063">
    <property type="match status" value="1"/>
</dbReference>
<dbReference type="Gene3D" id="1.20.1640.10">
    <property type="entry name" value="Multidrug efflux transporter AcrB transmembrane domain"/>
    <property type="match status" value="1"/>
</dbReference>
<evidence type="ECO:0000256" key="2">
    <source>
        <dbReference type="ARBA" id="ARBA00022989"/>
    </source>
</evidence>
<protein>
    <submittedName>
        <fullName evidence="4">RND transporter hydrophobe/amphiphile efflux-1 (HAE1) family</fullName>
    </submittedName>
</protein>
<feature type="transmembrane region" description="Helical" evidence="3">
    <location>
        <begin position="357"/>
        <end position="379"/>
    </location>
</feature>
<organism evidence="4 5">
    <name type="scientific">Klebsiella pneumoniae</name>
    <dbReference type="NCBI Taxonomy" id="573"/>
    <lineage>
        <taxon>Bacteria</taxon>
        <taxon>Pseudomonadati</taxon>
        <taxon>Pseudomonadota</taxon>
        <taxon>Gammaproteobacteria</taxon>
        <taxon>Enterobacterales</taxon>
        <taxon>Enterobacteriaceae</taxon>
        <taxon>Klebsiella/Raoultella group</taxon>
        <taxon>Klebsiella</taxon>
        <taxon>Klebsiella pneumoniae complex</taxon>
    </lineage>
</organism>
<dbReference type="InterPro" id="IPR027463">
    <property type="entry name" value="AcrB_DN_DC_subdom"/>
</dbReference>